<dbReference type="AlphaFoldDB" id="A0A9P6A2N9"/>
<comment type="caution">
    <text evidence="2">The sequence shown here is derived from an EMBL/GenBank/DDBJ whole genome shotgun (WGS) entry which is preliminary data.</text>
</comment>
<dbReference type="Proteomes" id="UP000807025">
    <property type="component" value="Unassembled WGS sequence"/>
</dbReference>
<reference evidence="2" key="1">
    <citation type="submission" date="2020-11" db="EMBL/GenBank/DDBJ databases">
        <authorList>
            <consortium name="DOE Joint Genome Institute"/>
            <person name="Ahrendt S."/>
            <person name="Riley R."/>
            <person name="Andreopoulos W."/>
            <person name="Labutti K."/>
            <person name="Pangilinan J."/>
            <person name="Ruiz-Duenas F.J."/>
            <person name="Barrasa J.M."/>
            <person name="Sanchez-Garcia M."/>
            <person name="Camarero S."/>
            <person name="Miyauchi S."/>
            <person name="Serrano A."/>
            <person name="Linde D."/>
            <person name="Babiker R."/>
            <person name="Drula E."/>
            <person name="Ayuso-Fernandez I."/>
            <person name="Pacheco R."/>
            <person name="Padilla G."/>
            <person name="Ferreira P."/>
            <person name="Barriuso J."/>
            <person name="Kellner H."/>
            <person name="Castanera R."/>
            <person name="Alfaro M."/>
            <person name="Ramirez L."/>
            <person name="Pisabarro A.G."/>
            <person name="Kuo A."/>
            <person name="Tritt A."/>
            <person name="Lipzen A."/>
            <person name="He G."/>
            <person name="Yan M."/>
            <person name="Ng V."/>
            <person name="Cullen D."/>
            <person name="Martin F."/>
            <person name="Rosso M.-N."/>
            <person name="Henrissat B."/>
            <person name="Hibbett D."/>
            <person name="Martinez A.T."/>
            <person name="Grigoriev I.V."/>
        </authorList>
    </citation>
    <scope>NUCLEOTIDE SEQUENCE</scope>
    <source>
        <strain evidence="2">ATCC 90797</strain>
    </source>
</reference>
<proteinExistence type="predicted"/>
<feature type="compositionally biased region" description="Basic and acidic residues" evidence="1">
    <location>
        <begin position="35"/>
        <end position="48"/>
    </location>
</feature>
<feature type="region of interest" description="Disordered" evidence="1">
    <location>
        <begin position="32"/>
        <end position="71"/>
    </location>
</feature>
<evidence type="ECO:0000313" key="2">
    <source>
        <dbReference type="EMBL" id="KAF9498813.1"/>
    </source>
</evidence>
<accession>A0A9P6A2N9</accession>
<sequence>MPRIRSACVLLNCSNLIDLSLGRHPSSYISQLFKHSTDGHPERDRNNQSREYPPSHHHHQCHLRPPGPRARSRLDHLPTAPRAQMAADGIAYSV</sequence>
<gene>
    <name evidence="2" type="ORF">BDN71DRAFT_1442768</name>
</gene>
<name>A0A9P6A2N9_PLEER</name>
<evidence type="ECO:0000313" key="3">
    <source>
        <dbReference type="Proteomes" id="UP000807025"/>
    </source>
</evidence>
<evidence type="ECO:0000256" key="1">
    <source>
        <dbReference type="SAM" id="MobiDB-lite"/>
    </source>
</evidence>
<keyword evidence="3" id="KW-1185">Reference proteome</keyword>
<protein>
    <submittedName>
        <fullName evidence="2">Uncharacterized protein</fullName>
    </submittedName>
</protein>
<organism evidence="2 3">
    <name type="scientific">Pleurotus eryngii</name>
    <name type="common">Boletus of the steppes</name>
    <dbReference type="NCBI Taxonomy" id="5323"/>
    <lineage>
        <taxon>Eukaryota</taxon>
        <taxon>Fungi</taxon>
        <taxon>Dikarya</taxon>
        <taxon>Basidiomycota</taxon>
        <taxon>Agaricomycotina</taxon>
        <taxon>Agaricomycetes</taxon>
        <taxon>Agaricomycetidae</taxon>
        <taxon>Agaricales</taxon>
        <taxon>Pleurotineae</taxon>
        <taxon>Pleurotaceae</taxon>
        <taxon>Pleurotus</taxon>
    </lineage>
</organism>
<dbReference type="EMBL" id="MU154535">
    <property type="protein sequence ID" value="KAF9498813.1"/>
    <property type="molecule type" value="Genomic_DNA"/>
</dbReference>